<evidence type="ECO:0000256" key="3">
    <source>
        <dbReference type="ARBA" id="ARBA00022842"/>
    </source>
</evidence>
<name>A0A4Q9DM88_9BACL</name>
<dbReference type="SFLD" id="SFLDS00001">
    <property type="entry name" value="Enolase"/>
    <property type="match status" value="1"/>
</dbReference>
<dbReference type="GO" id="GO:0000287">
    <property type="term" value="F:magnesium ion binding"/>
    <property type="evidence" value="ECO:0007669"/>
    <property type="project" value="TreeGrafter"/>
</dbReference>
<dbReference type="InterPro" id="IPR029017">
    <property type="entry name" value="Enolase-like_N"/>
</dbReference>
<dbReference type="GO" id="GO:0016836">
    <property type="term" value="F:hydro-lyase activity"/>
    <property type="evidence" value="ECO:0007669"/>
    <property type="project" value="TreeGrafter"/>
</dbReference>
<comment type="cofactor">
    <cofactor evidence="1">
        <name>Mg(2+)</name>
        <dbReference type="ChEBI" id="CHEBI:18420"/>
    </cofactor>
</comment>
<dbReference type="Pfam" id="PF02746">
    <property type="entry name" value="MR_MLE_N"/>
    <property type="match status" value="1"/>
</dbReference>
<dbReference type="InterPro" id="IPR046945">
    <property type="entry name" value="RHMD-like"/>
</dbReference>
<keyword evidence="2" id="KW-0479">Metal-binding</keyword>
<reference evidence="5 6" key="1">
    <citation type="submission" date="2019-02" db="EMBL/GenBank/DDBJ databases">
        <title>Paenibacillus sp. nov., isolated from surface-sterilized tissue of Thalictrum simplex L.</title>
        <authorList>
            <person name="Tuo L."/>
        </authorList>
    </citation>
    <scope>NUCLEOTIDE SEQUENCE [LARGE SCALE GENOMIC DNA]</scope>
    <source>
        <strain evidence="5 6">N2SHLJ1</strain>
    </source>
</reference>
<keyword evidence="3" id="KW-0460">Magnesium</keyword>
<dbReference type="SUPFAM" id="SSF54826">
    <property type="entry name" value="Enolase N-terminal domain-like"/>
    <property type="match status" value="1"/>
</dbReference>
<dbReference type="Gene3D" id="3.30.390.10">
    <property type="entry name" value="Enolase-like, N-terminal domain"/>
    <property type="match status" value="1"/>
</dbReference>
<dbReference type="SUPFAM" id="SSF51604">
    <property type="entry name" value="Enolase C-terminal domain-like"/>
    <property type="match status" value="1"/>
</dbReference>
<evidence type="ECO:0000256" key="2">
    <source>
        <dbReference type="ARBA" id="ARBA00022723"/>
    </source>
</evidence>
<evidence type="ECO:0000313" key="6">
    <source>
        <dbReference type="Proteomes" id="UP000293142"/>
    </source>
</evidence>
<comment type="caution">
    <text evidence="5">The sequence shown here is derived from an EMBL/GenBank/DDBJ whole genome shotgun (WGS) entry which is preliminary data.</text>
</comment>
<dbReference type="PANTHER" id="PTHR13794:SF58">
    <property type="entry name" value="MITOCHONDRIAL ENOLASE SUPERFAMILY MEMBER 1"/>
    <property type="match status" value="1"/>
</dbReference>
<dbReference type="InterPro" id="IPR013342">
    <property type="entry name" value="Mandelate_racemase_C"/>
</dbReference>
<dbReference type="InterPro" id="IPR013341">
    <property type="entry name" value="Mandelate_racemase_N_dom"/>
</dbReference>
<dbReference type="RefSeq" id="WP_131016058.1">
    <property type="nucleotide sequence ID" value="NZ_SIRE01000018.1"/>
</dbReference>
<dbReference type="InterPro" id="IPR029065">
    <property type="entry name" value="Enolase_C-like"/>
</dbReference>
<evidence type="ECO:0000313" key="5">
    <source>
        <dbReference type="EMBL" id="TBL75162.1"/>
    </source>
</evidence>
<dbReference type="PANTHER" id="PTHR13794">
    <property type="entry name" value="ENOLASE SUPERFAMILY, MANDELATE RACEMASE"/>
    <property type="match status" value="1"/>
</dbReference>
<accession>A0A4Q9DM88</accession>
<dbReference type="OrthoDB" id="9775391at2"/>
<dbReference type="Pfam" id="PF13378">
    <property type="entry name" value="MR_MLE_C"/>
    <property type="match status" value="1"/>
</dbReference>
<dbReference type="GO" id="GO:0016052">
    <property type="term" value="P:carbohydrate catabolic process"/>
    <property type="evidence" value="ECO:0007669"/>
    <property type="project" value="TreeGrafter"/>
</dbReference>
<dbReference type="SMART" id="SM00922">
    <property type="entry name" value="MR_MLE"/>
    <property type="match status" value="1"/>
</dbReference>
<evidence type="ECO:0000259" key="4">
    <source>
        <dbReference type="SMART" id="SM00922"/>
    </source>
</evidence>
<dbReference type="Gene3D" id="3.20.20.120">
    <property type="entry name" value="Enolase-like C-terminal domain"/>
    <property type="match status" value="1"/>
</dbReference>
<organism evidence="5 6">
    <name type="scientific">Paenibacillus thalictri</name>
    <dbReference type="NCBI Taxonomy" id="2527873"/>
    <lineage>
        <taxon>Bacteria</taxon>
        <taxon>Bacillati</taxon>
        <taxon>Bacillota</taxon>
        <taxon>Bacilli</taxon>
        <taxon>Bacillales</taxon>
        <taxon>Paenibacillaceae</taxon>
        <taxon>Paenibacillus</taxon>
    </lineage>
</organism>
<keyword evidence="6" id="KW-1185">Reference proteome</keyword>
<protein>
    <submittedName>
        <fullName evidence="5">Enolase</fullName>
    </submittedName>
</protein>
<dbReference type="Proteomes" id="UP000293142">
    <property type="component" value="Unassembled WGS sequence"/>
</dbReference>
<dbReference type="AlphaFoldDB" id="A0A4Q9DM88"/>
<sequence length="418" mass="47057">MKIVDLQVVRFQVPAYNGFDASGHQHPVPGRWSEEALIRIVTDEGAEGIFVSSQRHFEPTDKYPFERLQTPSGGNQQASFQVNSNSWDVLLKTVRPHLLGEDPFCRERIWRKLSGLQRSFPKLTDRMLAMIDLALWDLAGKVSNQPVYKLLGGHRQKVKAYASTMVGDHYQGGLSSPEDFADYAEACKKMGYKAFKLHTWMDEVWTPSTIMATPDPARDIEACRAVRDRVGSDMVLMLDPYHTYSRQQALTIGKELEKLDYYWFEEPMNEYSVSSYAWLSEQLDIPVIGPESHAGKIYARTEWVIHKAADILRAGVMGVGGLTPFMKIAHLAEAFGIPLEAHSPGIGSVHAIAAMSIPGEYYERGLLHPFLNYDVTPPWLNEMVDPMDEEGFITVPQKAGLGVDINYGYIEQNRLSGE</sequence>
<gene>
    <name evidence="5" type="ORF">EYB31_24475</name>
</gene>
<evidence type="ECO:0000256" key="1">
    <source>
        <dbReference type="ARBA" id="ARBA00001946"/>
    </source>
</evidence>
<dbReference type="InterPro" id="IPR036849">
    <property type="entry name" value="Enolase-like_C_sf"/>
</dbReference>
<proteinExistence type="predicted"/>
<feature type="domain" description="Mandelate racemase/muconate lactonizing enzyme C-terminal" evidence="4">
    <location>
        <begin position="177"/>
        <end position="286"/>
    </location>
</feature>
<dbReference type="EMBL" id="SIRE01000018">
    <property type="protein sequence ID" value="TBL75162.1"/>
    <property type="molecule type" value="Genomic_DNA"/>
</dbReference>